<reference evidence="10 12" key="1">
    <citation type="journal article" date="2017" name="Nature">
        <title>The sunflower genome provides insights into oil metabolism, flowering and Asterid evolution.</title>
        <authorList>
            <person name="Badouin H."/>
            <person name="Gouzy J."/>
            <person name="Grassa C.J."/>
            <person name="Murat F."/>
            <person name="Staton S.E."/>
            <person name="Cottret L."/>
            <person name="Lelandais-Briere C."/>
            <person name="Owens G.L."/>
            <person name="Carrere S."/>
            <person name="Mayjonade B."/>
            <person name="Legrand L."/>
            <person name="Gill N."/>
            <person name="Kane N.C."/>
            <person name="Bowers J.E."/>
            <person name="Hubner S."/>
            <person name="Bellec A."/>
            <person name="Berard A."/>
            <person name="Berges H."/>
            <person name="Blanchet N."/>
            <person name="Boniface M.C."/>
            <person name="Brunel D."/>
            <person name="Catrice O."/>
            <person name="Chaidir N."/>
            <person name="Claudel C."/>
            <person name="Donnadieu C."/>
            <person name="Faraut T."/>
            <person name="Fievet G."/>
            <person name="Helmstetter N."/>
            <person name="King M."/>
            <person name="Knapp S.J."/>
            <person name="Lai Z."/>
            <person name="Le Paslier M.C."/>
            <person name="Lippi Y."/>
            <person name="Lorenzon L."/>
            <person name="Mandel J.R."/>
            <person name="Marage G."/>
            <person name="Marchand G."/>
            <person name="Marquand E."/>
            <person name="Bret-Mestries E."/>
            <person name="Morien E."/>
            <person name="Nambeesan S."/>
            <person name="Nguyen T."/>
            <person name="Pegot-Espagnet P."/>
            <person name="Pouilly N."/>
            <person name="Raftis F."/>
            <person name="Sallet E."/>
            <person name="Schiex T."/>
            <person name="Thomas J."/>
            <person name="Vandecasteele C."/>
            <person name="Vares D."/>
            <person name="Vear F."/>
            <person name="Vautrin S."/>
            <person name="Crespi M."/>
            <person name="Mangin B."/>
            <person name="Burke J.M."/>
            <person name="Salse J."/>
            <person name="Munos S."/>
            <person name="Vincourt P."/>
            <person name="Rieseberg L.H."/>
            <person name="Langlade N.B."/>
        </authorList>
    </citation>
    <scope>NUCLEOTIDE SEQUENCE [LARGE SCALE GENOMIC DNA]</scope>
    <source>
        <strain evidence="12">cv. SF193</strain>
        <tissue evidence="10">Leaves</tissue>
    </source>
</reference>
<keyword evidence="7 9" id="KW-0221">Differentiation</keyword>
<protein>
    <recommendedName>
        <fullName evidence="9">Phytosulfokine</fullName>
    </recommendedName>
    <component>
        <recommendedName>
            <fullName evidence="9">Phytosulfokine-alpha</fullName>
            <shortName evidence="9">PSK-alpha</shortName>
            <shortName evidence="9">Phytosulfokine-a</shortName>
        </recommendedName>
    </component>
    <component>
        <recommendedName>
            <fullName evidence="9">Phytosulfokine-beta</fullName>
            <shortName evidence="9">PSK-beta</shortName>
            <shortName evidence="9">Phytosulfokine-b</shortName>
        </recommendedName>
    </component>
</protein>
<dbReference type="Pfam" id="PF06404">
    <property type="entry name" value="PSK"/>
    <property type="match status" value="1"/>
</dbReference>
<dbReference type="EMBL" id="MNCJ02000328">
    <property type="protein sequence ID" value="KAF5772746.1"/>
    <property type="molecule type" value="Genomic_DNA"/>
</dbReference>
<dbReference type="Gramene" id="mRNA:HanXRQr2_Chr13g0580821">
    <property type="protein sequence ID" value="mRNA:HanXRQr2_Chr13g0580821"/>
    <property type="gene ID" value="HanXRQr2_Chr13g0580821"/>
</dbReference>
<evidence type="ECO:0000256" key="1">
    <source>
        <dbReference type="ARBA" id="ARBA00004613"/>
    </source>
</evidence>
<keyword evidence="6 9" id="KW-0732">Signal</keyword>
<dbReference type="Proteomes" id="UP000215914">
    <property type="component" value="Chromosome 13"/>
</dbReference>
<comment type="subcellular location">
    <subcellularLocation>
        <location evidence="1 9">Secreted</location>
    </subcellularLocation>
</comment>
<keyword evidence="4 9" id="KW-0964">Secreted</keyword>
<dbReference type="AlphaFoldDB" id="A0A251SQZ8"/>
<reference evidence="10" key="3">
    <citation type="submission" date="2020-06" db="EMBL/GenBank/DDBJ databases">
        <title>Helianthus annuus Genome sequencing and assembly Release 2.</title>
        <authorList>
            <person name="Gouzy J."/>
            <person name="Langlade N."/>
            <person name="Munos S."/>
        </authorList>
    </citation>
    <scope>NUCLEOTIDE SEQUENCE</scope>
    <source>
        <tissue evidence="10">Leaves</tissue>
    </source>
</reference>
<dbReference type="GO" id="GO:0008083">
    <property type="term" value="F:growth factor activity"/>
    <property type="evidence" value="ECO:0007669"/>
    <property type="project" value="UniProtKB-UniRule"/>
</dbReference>
<evidence type="ECO:0000256" key="8">
    <source>
        <dbReference type="ARBA" id="ARBA00023030"/>
    </source>
</evidence>
<dbReference type="PANTHER" id="PTHR33285:SF33">
    <property type="entry name" value="PHYTOSULFOKINE"/>
    <property type="match status" value="1"/>
</dbReference>
<comment type="PTM">
    <text evidence="9">PSK-alpha is produced by endopeptidase digestion. PSK-beta is produced from PSK-alpha by exopeptidase digestion.</text>
</comment>
<sequence length="93" mass="10662">MKHTFRCTVSFLFFLSLTSARFLHTKPGENMMKKLDEPINTSGSENPLVDFHSFNEDMGLEECGSGDEECLKRRVLAVADAHLDYIYTQHHKP</sequence>
<gene>
    <name evidence="11" type="primary">PSK1</name>
    <name evidence="11" type="ORF">HannXRQ_Chr13g0396991</name>
    <name evidence="10" type="ORF">HanXRQr2_Chr13g0580821</name>
</gene>
<evidence type="ECO:0000256" key="9">
    <source>
        <dbReference type="RuleBase" id="RU368031"/>
    </source>
</evidence>
<dbReference type="InterPro" id="IPR009438">
    <property type="entry name" value="Phytosulfokine"/>
</dbReference>
<keyword evidence="5 9" id="KW-0765">Sulfation</keyword>
<dbReference type="PANTHER" id="PTHR33285">
    <property type="entry name" value="PHYTOSULFOKINES 3"/>
    <property type="match status" value="1"/>
</dbReference>
<keyword evidence="12" id="KW-1185">Reference proteome</keyword>
<evidence type="ECO:0000256" key="2">
    <source>
        <dbReference type="ARBA" id="ARBA00010781"/>
    </source>
</evidence>
<organism evidence="11 12">
    <name type="scientific">Helianthus annuus</name>
    <name type="common">Common sunflower</name>
    <dbReference type="NCBI Taxonomy" id="4232"/>
    <lineage>
        <taxon>Eukaryota</taxon>
        <taxon>Viridiplantae</taxon>
        <taxon>Streptophyta</taxon>
        <taxon>Embryophyta</taxon>
        <taxon>Tracheophyta</taxon>
        <taxon>Spermatophyta</taxon>
        <taxon>Magnoliopsida</taxon>
        <taxon>eudicotyledons</taxon>
        <taxon>Gunneridae</taxon>
        <taxon>Pentapetalae</taxon>
        <taxon>asterids</taxon>
        <taxon>campanulids</taxon>
        <taxon>Asterales</taxon>
        <taxon>Asteraceae</taxon>
        <taxon>Asteroideae</taxon>
        <taxon>Heliantheae alliance</taxon>
        <taxon>Heliantheae</taxon>
        <taxon>Helianthus</taxon>
    </lineage>
</organism>
<evidence type="ECO:0000256" key="4">
    <source>
        <dbReference type="ARBA" id="ARBA00022525"/>
    </source>
</evidence>
<dbReference type="OMA" id="MENCNEG"/>
<keyword evidence="8 9" id="KW-0339">Growth factor</keyword>
<feature type="signal peptide" evidence="9">
    <location>
        <begin position="1"/>
        <end position="20"/>
    </location>
</feature>
<dbReference type="InParanoid" id="A0A251SQZ8"/>
<evidence type="ECO:0000313" key="10">
    <source>
        <dbReference type="EMBL" id="KAF5772746.1"/>
    </source>
</evidence>
<reference evidence="11" key="2">
    <citation type="submission" date="2017-02" db="EMBL/GenBank/DDBJ databases">
        <title>Sunflower complete genome.</title>
        <authorList>
            <person name="Langlade N."/>
            <person name="Munos S."/>
        </authorList>
    </citation>
    <scope>NUCLEOTIDE SEQUENCE [LARGE SCALE GENOMIC DNA]</scope>
    <source>
        <tissue evidence="11">Leaves</tissue>
    </source>
</reference>
<comment type="PTM">
    <text evidence="9">Sulfation is important for activity and for the binding to a putative membrane receptor.</text>
</comment>
<dbReference type="GO" id="GO:0005576">
    <property type="term" value="C:extracellular region"/>
    <property type="evidence" value="ECO:0007669"/>
    <property type="project" value="UniProtKB-SubCell"/>
</dbReference>
<dbReference type="OrthoDB" id="1914102at2759"/>
<evidence type="ECO:0000313" key="11">
    <source>
        <dbReference type="EMBL" id="OTG00973.1"/>
    </source>
</evidence>
<dbReference type="STRING" id="4232.A0A251SQZ8"/>
<evidence type="ECO:0000256" key="5">
    <source>
        <dbReference type="ARBA" id="ARBA00022641"/>
    </source>
</evidence>
<name>A0A251SQZ8_HELAN</name>
<evidence type="ECO:0000256" key="3">
    <source>
        <dbReference type="ARBA" id="ARBA00022473"/>
    </source>
</evidence>
<dbReference type="GO" id="GO:0030154">
    <property type="term" value="P:cell differentiation"/>
    <property type="evidence" value="ECO:0007669"/>
    <property type="project" value="UniProtKB-UniRule"/>
</dbReference>
<comment type="function">
    <text evidence="9">Promotes plant cell differentiation, organogenesis and somatic embryogenesis as well as cell proliferation.</text>
</comment>
<feature type="chain" id="PRO_5041474602" description="Phytosulfokine" evidence="9">
    <location>
        <begin position="21"/>
        <end position="93"/>
    </location>
</feature>
<evidence type="ECO:0000313" key="12">
    <source>
        <dbReference type="Proteomes" id="UP000215914"/>
    </source>
</evidence>
<dbReference type="FunCoup" id="A0A251SQZ8">
    <property type="interactions" value="153"/>
</dbReference>
<keyword evidence="3 9" id="KW-0217">Developmental protein</keyword>
<evidence type="ECO:0000256" key="7">
    <source>
        <dbReference type="ARBA" id="ARBA00022782"/>
    </source>
</evidence>
<comment type="similarity">
    <text evidence="2 9">Belongs to the phytosulfokine family.</text>
</comment>
<dbReference type="EMBL" id="CM007902">
    <property type="protein sequence ID" value="OTG00973.1"/>
    <property type="molecule type" value="Genomic_DNA"/>
</dbReference>
<accession>A0A251SQZ8</accession>
<dbReference type="GO" id="GO:0008283">
    <property type="term" value="P:cell population proliferation"/>
    <property type="evidence" value="ECO:0007669"/>
    <property type="project" value="UniProtKB-UniRule"/>
</dbReference>
<evidence type="ECO:0000256" key="6">
    <source>
        <dbReference type="ARBA" id="ARBA00022729"/>
    </source>
</evidence>
<proteinExistence type="inferred from homology"/>